<comment type="caution">
    <text evidence="18">The sequence shown here is derived from an EMBL/GenBank/DDBJ whole genome shotgun (WGS) entry which is preliminary data.</text>
</comment>
<proteinExistence type="inferred from homology"/>
<dbReference type="Proteomes" id="UP001162131">
    <property type="component" value="Unassembled WGS sequence"/>
</dbReference>
<dbReference type="Gene3D" id="3.30.200.20">
    <property type="entry name" value="Phosphorylase Kinase, domain 1"/>
    <property type="match status" value="1"/>
</dbReference>
<keyword evidence="9" id="KW-0418">Kinase</keyword>
<keyword evidence="10" id="KW-0106">Calcium</keyword>
<feature type="domain" description="EF-hand" evidence="17">
    <location>
        <begin position="413"/>
        <end position="448"/>
    </location>
</feature>
<evidence type="ECO:0000313" key="18">
    <source>
        <dbReference type="EMBL" id="CAG9314194.1"/>
    </source>
</evidence>
<keyword evidence="19" id="KW-1185">Reference proteome</keyword>
<evidence type="ECO:0000256" key="6">
    <source>
        <dbReference type="ARBA" id="ARBA00022723"/>
    </source>
</evidence>
<reference evidence="18" key="1">
    <citation type="submission" date="2021-09" db="EMBL/GenBank/DDBJ databases">
        <authorList>
            <consortium name="AG Swart"/>
            <person name="Singh M."/>
            <person name="Singh A."/>
            <person name="Seah K."/>
            <person name="Emmerich C."/>
        </authorList>
    </citation>
    <scope>NUCLEOTIDE SEQUENCE</scope>
    <source>
        <strain evidence="18">ATCC30299</strain>
    </source>
</reference>
<evidence type="ECO:0000313" key="19">
    <source>
        <dbReference type="Proteomes" id="UP001162131"/>
    </source>
</evidence>
<evidence type="ECO:0000256" key="7">
    <source>
        <dbReference type="ARBA" id="ARBA00022737"/>
    </source>
</evidence>
<organism evidence="18 19">
    <name type="scientific">Blepharisma stoltei</name>
    <dbReference type="NCBI Taxonomy" id="1481888"/>
    <lineage>
        <taxon>Eukaryota</taxon>
        <taxon>Sar</taxon>
        <taxon>Alveolata</taxon>
        <taxon>Ciliophora</taxon>
        <taxon>Postciliodesmatophora</taxon>
        <taxon>Heterotrichea</taxon>
        <taxon>Heterotrichida</taxon>
        <taxon>Blepharismidae</taxon>
        <taxon>Blepharisma</taxon>
    </lineage>
</organism>
<dbReference type="Gene3D" id="1.10.510.10">
    <property type="entry name" value="Transferase(Phosphotransferase) domain 1"/>
    <property type="match status" value="1"/>
</dbReference>
<dbReference type="GO" id="GO:0005524">
    <property type="term" value="F:ATP binding"/>
    <property type="evidence" value="ECO:0007669"/>
    <property type="project" value="UniProtKB-UniRule"/>
</dbReference>
<dbReference type="PROSITE" id="PS00107">
    <property type="entry name" value="PROTEIN_KINASE_ATP"/>
    <property type="match status" value="1"/>
</dbReference>
<dbReference type="EMBL" id="CAJZBQ010000011">
    <property type="protein sequence ID" value="CAG9314194.1"/>
    <property type="molecule type" value="Genomic_DNA"/>
</dbReference>
<dbReference type="PANTHER" id="PTHR24349">
    <property type="entry name" value="SERINE/THREONINE-PROTEIN KINASE"/>
    <property type="match status" value="1"/>
</dbReference>
<protein>
    <recommendedName>
        <fullName evidence="3">non-specific serine/threonine protein kinase</fullName>
        <ecNumber evidence="3">2.7.11.1</ecNumber>
    </recommendedName>
</protein>
<keyword evidence="11 15" id="KW-0067">ATP-binding</keyword>
<dbReference type="InterPro" id="IPR002048">
    <property type="entry name" value="EF_hand_dom"/>
</dbReference>
<comment type="catalytic activity">
    <reaction evidence="14">
        <text>L-seryl-[protein] + ATP = O-phospho-L-seryl-[protein] + ADP + H(+)</text>
        <dbReference type="Rhea" id="RHEA:17989"/>
        <dbReference type="Rhea" id="RHEA-COMP:9863"/>
        <dbReference type="Rhea" id="RHEA-COMP:11604"/>
        <dbReference type="ChEBI" id="CHEBI:15378"/>
        <dbReference type="ChEBI" id="CHEBI:29999"/>
        <dbReference type="ChEBI" id="CHEBI:30616"/>
        <dbReference type="ChEBI" id="CHEBI:83421"/>
        <dbReference type="ChEBI" id="CHEBI:456216"/>
        <dbReference type="EC" id="2.7.11.1"/>
    </reaction>
</comment>
<dbReference type="SMART" id="SM00220">
    <property type="entry name" value="S_TKc"/>
    <property type="match status" value="1"/>
</dbReference>
<dbReference type="InterPro" id="IPR008271">
    <property type="entry name" value="Ser/Thr_kinase_AS"/>
</dbReference>
<dbReference type="InterPro" id="IPR018247">
    <property type="entry name" value="EF_Hand_1_Ca_BS"/>
</dbReference>
<evidence type="ECO:0000256" key="8">
    <source>
        <dbReference type="ARBA" id="ARBA00022741"/>
    </source>
</evidence>
<dbReference type="EC" id="2.7.11.1" evidence="3"/>
<dbReference type="Pfam" id="PF13499">
    <property type="entry name" value="EF-hand_7"/>
    <property type="match status" value="1"/>
</dbReference>
<keyword evidence="7" id="KW-0677">Repeat</keyword>
<keyword evidence="8 15" id="KW-0547">Nucleotide-binding</keyword>
<evidence type="ECO:0000256" key="15">
    <source>
        <dbReference type="PROSITE-ProRule" id="PRU10141"/>
    </source>
</evidence>
<dbReference type="InterPro" id="IPR011992">
    <property type="entry name" value="EF-hand-dom_pair"/>
</dbReference>
<evidence type="ECO:0000256" key="12">
    <source>
        <dbReference type="ARBA" id="ARBA00024334"/>
    </source>
</evidence>
<keyword evidence="4" id="KW-0723">Serine/threonine-protein kinase</keyword>
<comment type="cofactor">
    <cofactor evidence="1">
        <name>Mg(2+)</name>
        <dbReference type="ChEBI" id="CHEBI:18420"/>
    </cofactor>
</comment>
<keyword evidence="5" id="KW-0808">Transferase</keyword>
<dbReference type="SUPFAM" id="SSF47473">
    <property type="entry name" value="EF-hand"/>
    <property type="match status" value="1"/>
</dbReference>
<dbReference type="CDD" id="cd05117">
    <property type="entry name" value="STKc_CAMK"/>
    <property type="match status" value="1"/>
</dbReference>
<dbReference type="Gene3D" id="1.10.238.10">
    <property type="entry name" value="EF-hand"/>
    <property type="match status" value="1"/>
</dbReference>
<evidence type="ECO:0000256" key="13">
    <source>
        <dbReference type="ARBA" id="ARBA00047899"/>
    </source>
</evidence>
<dbReference type="FunFam" id="1.10.238.10:FF:000003">
    <property type="entry name" value="Calmodulin A"/>
    <property type="match status" value="1"/>
</dbReference>
<evidence type="ECO:0000256" key="10">
    <source>
        <dbReference type="ARBA" id="ARBA00022837"/>
    </source>
</evidence>
<dbReference type="PROSITE" id="PS00018">
    <property type="entry name" value="EF_HAND_1"/>
    <property type="match status" value="1"/>
</dbReference>
<evidence type="ECO:0000256" key="3">
    <source>
        <dbReference type="ARBA" id="ARBA00012513"/>
    </source>
</evidence>
<feature type="domain" description="Protein kinase" evidence="16">
    <location>
        <begin position="38"/>
        <end position="297"/>
    </location>
</feature>
<dbReference type="FunFam" id="3.30.200.20:FF:000315">
    <property type="entry name" value="Calcium-dependent protein kinase 3"/>
    <property type="match status" value="1"/>
</dbReference>
<dbReference type="InterPro" id="IPR000719">
    <property type="entry name" value="Prot_kinase_dom"/>
</dbReference>
<evidence type="ECO:0000256" key="4">
    <source>
        <dbReference type="ARBA" id="ARBA00022527"/>
    </source>
</evidence>
<dbReference type="AlphaFoldDB" id="A0AAU9IFK0"/>
<name>A0AAU9IFK0_9CILI</name>
<dbReference type="InterPro" id="IPR011009">
    <property type="entry name" value="Kinase-like_dom_sf"/>
</dbReference>
<comment type="catalytic activity">
    <reaction evidence="13">
        <text>L-threonyl-[protein] + ATP = O-phospho-L-threonyl-[protein] + ADP + H(+)</text>
        <dbReference type="Rhea" id="RHEA:46608"/>
        <dbReference type="Rhea" id="RHEA-COMP:11060"/>
        <dbReference type="Rhea" id="RHEA-COMP:11605"/>
        <dbReference type="ChEBI" id="CHEBI:15378"/>
        <dbReference type="ChEBI" id="CHEBI:30013"/>
        <dbReference type="ChEBI" id="CHEBI:30616"/>
        <dbReference type="ChEBI" id="CHEBI:61977"/>
        <dbReference type="ChEBI" id="CHEBI:456216"/>
        <dbReference type="EC" id="2.7.11.1"/>
    </reaction>
</comment>
<evidence type="ECO:0000256" key="14">
    <source>
        <dbReference type="ARBA" id="ARBA00048679"/>
    </source>
</evidence>
<dbReference type="Pfam" id="PF00069">
    <property type="entry name" value="Pkinase"/>
    <property type="match status" value="1"/>
</dbReference>
<evidence type="ECO:0000256" key="2">
    <source>
        <dbReference type="ARBA" id="ARBA00011245"/>
    </source>
</evidence>
<comment type="similarity">
    <text evidence="12">Belongs to the protein kinase superfamily. Ser/Thr protein kinase family. CDPK subfamily.</text>
</comment>
<evidence type="ECO:0000256" key="1">
    <source>
        <dbReference type="ARBA" id="ARBA00001946"/>
    </source>
</evidence>
<evidence type="ECO:0000256" key="5">
    <source>
        <dbReference type="ARBA" id="ARBA00022679"/>
    </source>
</evidence>
<accession>A0AAU9IFK0</accession>
<dbReference type="PROSITE" id="PS50222">
    <property type="entry name" value="EF_HAND_2"/>
    <property type="match status" value="2"/>
</dbReference>
<feature type="domain" description="EF-hand" evidence="17">
    <location>
        <begin position="341"/>
        <end position="376"/>
    </location>
</feature>
<evidence type="ECO:0000256" key="11">
    <source>
        <dbReference type="ARBA" id="ARBA00022840"/>
    </source>
</evidence>
<dbReference type="InterPro" id="IPR050205">
    <property type="entry name" value="CDPK_Ser/Thr_kinases"/>
</dbReference>
<evidence type="ECO:0000259" key="17">
    <source>
        <dbReference type="PROSITE" id="PS50222"/>
    </source>
</evidence>
<dbReference type="GO" id="GO:0004674">
    <property type="term" value="F:protein serine/threonine kinase activity"/>
    <property type="evidence" value="ECO:0007669"/>
    <property type="project" value="UniProtKB-KW"/>
</dbReference>
<dbReference type="PROSITE" id="PS50011">
    <property type="entry name" value="PROTEIN_KINASE_DOM"/>
    <property type="match status" value="1"/>
</dbReference>
<dbReference type="SUPFAM" id="SSF56112">
    <property type="entry name" value="Protein kinase-like (PK-like)"/>
    <property type="match status" value="1"/>
</dbReference>
<dbReference type="PROSITE" id="PS00108">
    <property type="entry name" value="PROTEIN_KINASE_ST"/>
    <property type="match status" value="1"/>
</dbReference>
<comment type="subunit">
    <text evidence="2">Monomer.</text>
</comment>
<dbReference type="InterPro" id="IPR017441">
    <property type="entry name" value="Protein_kinase_ATP_BS"/>
</dbReference>
<dbReference type="FunFam" id="1.10.510.10:FF:000571">
    <property type="entry name" value="Maternal embryonic leucine zipper kinase"/>
    <property type="match status" value="1"/>
</dbReference>
<evidence type="ECO:0000256" key="9">
    <source>
        <dbReference type="ARBA" id="ARBA00022777"/>
    </source>
</evidence>
<dbReference type="GO" id="GO:0005509">
    <property type="term" value="F:calcium ion binding"/>
    <property type="evidence" value="ECO:0007669"/>
    <property type="project" value="InterPro"/>
</dbReference>
<gene>
    <name evidence="18" type="ORF">BSTOLATCC_MIC9990</name>
</gene>
<keyword evidence="6" id="KW-0479">Metal-binding</keyword>
<evidence type="ECO:0000259" key="16">
    <source>
        <dbReference type="PROSITE" id="PS50011"/>
    </source>
</evidence>
<sequence>MGVCISKENKAKKPHRASVLLAPEVSSSSRLESVRDKFDFIKVLGYGQFGTVRQAVKKNDTMSQNKKLYAIKSICKDNVKKNLESMKRELEILKLADHPNIVKLYEIYEDSKYIHLVMEYCSGGDLCDYLIHKEILTEKEVSVLMRQMFSAVNHLHHLKICHRDLKPENFLLANNSDTPEVKLTDFGMSVKFGDDKMKSMVGTPYFVAPEVLKGRYGKECDIWSLGVFMYFLLSGHHPFKGHDLKELFLHITKGEFSFPEKPWSKISKEARHLIQQMLNTNPAKRISISRALAHPWFSTLDDPNEHPPLNLEVLNSMKKFQAPSKLYQEAMKVFVRNISEERYEELGAAFKEIDQSNTGFVTAQDIVDAMRRNGYDLLVDEIETLMKNVQYIGGGKLNYTQFLIAALARKKIMDEEALWAVFNHFDNGHTGTISLENLKFALIKAGCFISDNDFEEIVKEFELKAGKNMNYEEFKEIMTCFSEENSFVMITDEDEARGTERRQTKRLSVRRITIRRATLNVIESTPTLETKMETIKETAADTKNEEIKL</sequence>
<feature type="binding site" evidence="15">
    <location>
        <position position="76"/>
    </location>
    <ligand>
        <name>ATP</name>
        <dbReference type="ChEBI" id="CHEBI:30616"/>
    </ligand>
</feature>
<dbReference type="SMART" id="SM00054">
    <property type="entry name" value="EFh"/>
    <property type="match status" value="2"/>
</dbReference>